<gene>
    <name evidence="3" type="ORF">DI536_01225</name>
</gene>
<dbReference type="SUPFAM" id="SSF89392">
    <property type="entry name" value="Prokaryotic lipoproteins and lipoprotein localization factors"/>
    <property type="match status" value="1"/>
</dbReference>
<dbReference type="InterPro" id="IPR029046">
    <property type="entry name" value="LolA/LolB/LppX"/>
</dbReference>
<dbReference type="InterPro" id="IPR033399">
    <property type="entry name" value="TP_0789-like"/>
</dbReference>
<dbReference type="Proteomes" id="UP000249061">
    <property type="component" value="Unassembled WGS sequence"/>
</dbReference>
<name>A0A2W5TS25_9BACT</name>
<accession>A0A2W5TS25</accession>
<reference evidence="3 4" key="1">
    <citation type="submission" date="2017-08" db="EMBL/GenBank/DDBJ databases">
        <title>Infants hospitalized years apart are colonized by the same room-sourced microbial strains.</title>
        <authorList>
            <person name="Brooks B."/>
            <person name="Olm M.R."/>
            <person name="Firek B.A."/>
            <person name="Baker R."/>
            <person name="Thomas B.C."/>
            <person name="Morowitz M.J."/>
            <person name="Banfield J.F."/>
        </authorList>
    </citation>
    <scope>NUCLEOTIDE SEQUENCE [LARGE SCALE GENOMIC DNA]</scope>
    <source>
        <strain evidence="3">S2_003_000_R2_14</strain>
    </source>
</reference>
<comment type="caution">
    <text evidence="3">The sequence shown here is derived from an EMBL/GenBank/DDBJ whole genome shotgun (WGS) entry which is preliminary data.</text>
</comment>
<sequence>MTALVLMLVLSAEPPPLKEVLDKYDALMAPPTFKAVGTMTAHRDDGTTRAYKMTFLKGSDDKSRVYFSEPAAVRGQEMLRNGDNFWVYMPNLKRALRLASRDNFQGGDFNNADVLRANYGKDYDGTVKDDGELWRVELKAKHAGAAYDSIRLWVKKSPLGVPVRGEYFTASGKLLRSATFTDEKDFGNGLVRPAKTVMKNEIATERYSELTWESLDVKATVTDTKFGLTDLGH</sequence>
<keyword evidence="1" id="KW-0732">Signal</keyword>
<proteinExistence type="predicted"/>
<dbReference type="Pfam" id="PF17131">
    <property type="entry name" value="LolA_like"/>
    <property type="match status" value="1"/>
</dbReference>
<dbReference type="AlphaFoldDB" id="A0A2W5TS25"/>
<dbReference type="EMBL" id="QFQP01000001">
    <property type="protein sequence ID" value="PZR18529.1"/>
    <property type="molecule type" value="Genomic_DNA"/>
</dbReference>
<evidence type="ECO:0000313" key="4">
    <source>
        <dbReference type="Proteomes" id="UP000249061"/>
    </source>
</evidence>
<dbReference type="Gene3D" id="2.50.20.10">
    <property type="entry name" value="Lipoprotein localisation LolA/LolB/LppX"/>
    <property type="match status" value="1"/>
</dbReference>
<feature type="domain" description="Uncharacterized protein TP-0789" evidence="2">
    <location>
        <begin position="60"/>
        <end position="230"/>
    </location>
</feature>
<evidence type="ECO:0000259" key="2">
    <source>
        <dbReference type="Pfam" id="PF17131"/>
    </source>
</evidence>
<evidence type="ECO:0000256" key="1">
    <source>
        <dbReference type="ARBA" id="ARBA00022729"/>
    </source>
</evidence>
<evidence type="ECO:0000313" key="3">
    <source>
        <dbReference type="EMBL" id="PZR18529.1"/>
    </source>
</evidence>
<organism evidence="3 4">
    <name type="scientific">Archangium gephyra</name>
    <dbReference type="NCBI Taxonomy" id="48"/>
    <lineage>
        <taxon>Bacteria</taxon>
        <taxon>Pseudomonadati</taxon>
        <taxon>Myxococcota</taxon>
        <taxon>Myxococcia</taxon>
        <taxon>Myxococcales</taxon>
        <taxon>Cystobacterineae</taxon>
        <taxon>Archangiaceae</taxon>
        <taxon>Archangium</taxon>
    </lineage>
</organism>
<protein>
    <recommendedName>
        <fullName evidence="2">Uncharacterized protein TP-0789 domain-containing protein</fullName>
    </recommendedName>
</protein>
<dbReference type="CDD" id="cd16329">
    <property type="entry name" value="LolA_like"/>
    <property type="match status" value="1"/>
</dbReference>